<evidence type="ECO:0000256" key="4">
    <source>
        <dbReference type="ARBA" id="ARBA00013213"/>
    </source>
</evidence>
<keyword evidence="9" id="KW-0915">Sodium</keyword>
<evidence type="ECO:0000256" key="5">
    <source>
        <dbReference type="ARBA" id="ARBA00013376"/>
    </source>
</evidence>
<dbReference type="InterPro" id="IPR005106">
    <property type="entry name" value="Asp/hSer_DH_NAD-bd"/>
</dbReference>
<dbReference type="STRING" id="483218.BACPEC_00169"/>
<dbReference type="NCBIfam" id="NF004976">
    <property type="entry name" value="PRK06349.1"/>
    <property type="match status" value="1"/>
</dbReference>
<dbReference type="AlphaFoldDB" id="B7ANB6"/>
<comment type="pathway">
    <text evidence="1 14">Amino-acid biosynthesis; L-threonine biosynthesis; L-threonine from L-aspartate: step 3/5.</text>
</comment>
<dbReference type="Gene3D" id="3.40.50.720">
    <property type="entry name" value="NAD(P)-binding Rossmann-like Domain"/>
    <property type="match status" value="1"/>
</dbReference>
<evidence type="ECO:0000313" key="19">
    <source>
        <dbReference type="Proteomes" id="UP000003136"/>
    </source>
</evidence>
<evidence type="ECO:0000256" key="8">
    <source>
        <dbReference type="ARBA" id="ARBA00023002"/>
    </source>
</evidence>
<dbReference type="GO" id="GO:0009088">
    <property type="term" value="P:threonine biosynthetic process"/>
    <property type="evidence" value="ECO:0007669"/>
    <property type="project" value="UniProtKB-UniPathway"/>
</dbReference>
<evidence type="ECO:0000256" key="13">
    <source>
        <dbReference type="PIRSR" id="PIRSR000098-2"/>
    </source>
</evidence>
<dbReference type="InterPro" id="IPR016204">
    <property type="entry name" value="HDH"/>
</dbReference>
<keyword evidence="6 14" id="KW-0028">Amino-acid biosynthesis</keyword>
<evidence type="ECO:0000259" key="17">
    <source>
        <dbReference type="Pfam" id="PF03447"/>
    </source>
</evidence>
<keyword evidence="10 14" id="KW-0486">Methionine biosynthesis</keyword>
<dbReference type="EC" id="1.1.1.3" evidence="4 14"/>
<evidence type="ECO:0000256" key="11">
    <source>
        <dbReference type="ARBA" id="ARBA00048841"/>
    </source>
</evidence>
<dbReference type="eggNOG" id="COG0460">
    <property type="taxonomic scope" value="Bacteria"/>
</dbReference>
<evidence type="ECO:0000313" key="18">
    <source>
        <dbReference type="EMBL" id="EEC58827.1"/>
    </source>
</evidence>
<keyword evidence="13 14" id="KW-0521">NADP</keyword>
<feature type="domain" description="Aspartate/homoserine dehydrogenase NAD-binding" evidence="17">
    <location>
        <begin position="15"/>
        <end position="131"/>
    </location>
</feature>
<gene>
    <name evidence="18" type="ORF">BACPEC_00169</name>
</gene>
<proteinExistence type="inferred from homology"/>
<dbReference type="Gene3D" id="3.30.70.260">
    <property type="match status" value="1"/>
</dbReference>
<feature type="binding site" evidence="13">
    <location>
        <position position="192"/>
    </location>
    <ligand>
        <name>L-homoserine</name>
        <dbReference type="ChEBI" id="CHEBI:57476"/>
    </ligand>
</feature>
<dbReference type="Proteomes" id="UP000003136">
    <property type="component" value="Unassembled WGS sequence"/>
</dbReference>
<accession>B7ANB6</accession>
<dbReference type="FunFam" id="3.30.360.10:FF:000005">
    <property type="entry name" value="Homoserine dehydrogenase"/>
    <property type="match status" value="1"/>
</dbReference>
<evidence type="ECO:0000256" key="15">
    <source>
        <dbReference type="RuleBase" id="RU004171"/>
    </source>
</evidence>
<evidence type="ECO:0000256" key="6">
    <source>
        <dbReference type="ARBA" id="ARBA00022605"/>
    </source>
</evidence>
<dbReference type="UniPathway" id="UPA00050">
    <property type="reaction ID" value="UER00063"/>
</dbReference>
<dbReference type="InterPro" id="IPR036291">
    <property type="entry name" value="NAD(P)-bd_dom_sf"/>
</dbReference>
<evidence type="ECO:0000256" key="12">
    <source>
        <dbReference type="PIRSR" id="PIRSR000098-1"/>
    </source>
</evidence>
<dbReference type="EMBL" id="ABVQ01000031">
    <property type="protein sequence ID" value="EEC58827.1"/>
    <property type="molecule type" value="Genomic_DNA"/>
</dbReference>
<dbReference type="GO" id="GO:0004412">
    <property type="term" value="F:homoserine dehydrogenase activity"/>
    <property type="evidence" value="ECO:0007669"/>
    <property type="project" value="UniProtKB-EC"/>
</dbReference>
<evidence type="ECO:0000256" key="1">
    <source>
        <dbReference type="ARBA" id="ARBA00005056"/>
    </source>
</evidence>
<organism evidence="18 19">
    <name type="scientific">[Bacteroides] pectinophilus ATCC 43243</name>
    <dbReference type="NCBI Taxonomy" id="483218"/>
    <lineage>
        <taxon>Bacteria</taxon>
        <taxon>Bacillati</taxon>
        <taxon>Bacillota</taxon>
        <taxon>Clostridia</taxon>
        <taxon>Eubacteriales</taxon>
    </lineage>
</organism>
<comment type="pathway">
    <text evidence="2 14">Amino-acid biosynthesis; L-methionine biosynthesis via de novo pathway; L-homoserine from L-aspartate: step 3/3.</text>
</comment>
<dbReference type="InterPro" id="IPR019811">
    <property type="entry name" value="HDH_CS"/>
</dbReference>
<keyword evidence="7 14" id="KW-0791">Threonine biosynthesis</keyword>
<keyword evidence="8 14" id="KW-0560">Oxidoreductase</keyword>
<dbReference type="InterPro" id="IPR001342">
    <property type="entry name" value="HDH_cat"/>
</dbReference>
<dbReference type="PANTHER" id="PTHR43331">
    <property type="entry name" value="HOMOSERINE DEHYDROGENASE"/>
    <property type="match status" value="1"/>
</dbReference>
<evidence type="ECO:0000256" key="3">
    <source>
        <dbReference type="ARBA" id="ARBA00006753"/>
    </source>
</evidence>
<dbReference type="Gene3D" id="3.30.360.10">
    <property type="entry name" value="Dihydrodipicolinate Reductase, domain 2"/>
    <property type="match status" value="1"/>
</dbReference>
<dbReference type="SUPFAM" id="SSF55347">
    <property type="entry name" value="Glyceraldehyde-3-phosphate dehydrogenase-like, C-terminal domain"/>
    <property type="match status" value="1"/>
</dbReference>
<feature type="domain" description="Homoserine dehydrogenase catalytic" evidence="16">
    <location>
        <begin position="139"/>
        <end position="317"/>
    </location>
</feature>
<dbReference type="Pfam" id="PF00742">
    <property type="entry name" value="Homoserine_dh"/>
    <property type="match status" value="1"/>
</dbReference>
<feature type="binding site" evidence="13">
    <location>
        <position position="107"/>
    </location>
    <ligand>
        <name>NADPH</name>
        <dbReference type="ChEBI" id="CHEBI:57783"/>
    </ligand>
</feature>
<reference evidence="18 19" key="2">
    <citation type="submission" date="2008-11" db="EMBL/GenBank/DDBJ databases">
        <authorList>
            <person name="Fulton L."/>
            <person name="Clifton S."/>
            <person name="Fulton B."/>
            <person name="Xu J."/>
            <person name="Minx P."/>
            <person name="Pepin K.H."/>
            <person name="Johnson M."/>
            <person name="Bhonagiri V."/>
            <person name="Nash W.E."/>
            <person name="Mardis E.R."/>
            <person name="Wilson R.K."/>
        </authorList>
    </citation>
    <scope>NUCLEOTIDE SEQUENCE [LARGE SCALE GENOMIC DNA]</scope>
    <source>
        <strain evidence="18 19">ATCC 43243</strain>
    </source>
</reference>
<dbReference type="GO" id="GO:0009086">
    <property type="term" value="P:methionine biosynthetic process"/>
    <property type="evidence" value="ECO:0007669"/>
    <property type="project" value="UniProtKB-KW"/>
</dbReference>
<name>B7ANB6_9FIRM</name>
<dbReference type="UniPathway" id="UPA00051">
    <property type="reaction ID" value="UER00465"/>
</dbReference>
<evidence type="ECO:0000256" key="7">
    <source>
        <dbReference type="ARBA" id="ARBA00022697"/>
    </source>
</evidence>
<evidence type="ECO:0000256" key="9">
    <source>
        <dbReference type="ARBA" id="ARBA00023053"/>
    </source>
</evidence>
<feature type="binding site" evidence="13">
    <location>
        <begin position="14"/>
        <end position="21"/>
    </location>
    <ligand>
        <name>NADP(+)</name>
        <dbReference type="ChEBI" id="CHEBI:58349"/>
    </ligand>
</feature>
<dbReference type="SUPFAM" id="SSF51735">
    <property type="entry name" value="NAD(P)-binding Rossmann-fold domains"/>
    <property type="match status" value="1"/>
</dbReference>
<comment type="catalytic activity">
    <reaction evidence="11">
        <text>L-homoserine + NADP(+) = L-aspartate 4-semialdehyde + NADPH + H(+)</text>
        <dbReference type="Rhea" id="RHEA:15761"/>
        <dbReference type="ChEBI" id="CHEBI:15378"/>
        <dbReference type="ChEBI" id="CHEBI:57476"/>
        <dbReference type="ChEBI" id="CHEBI:57783"/>
        <dbReference type="ChEBI" id="CHEBI:58349"/>
        <dbReference type="ChEBI" id="CHEBI:537519"/>
        <dbReference type="EC" id="1.1.1.3"/>
    </reaction>
    <physiologicalReaction direction="right-to-left" evidence="11">
        <dbReference type="Rhea" id="RHEA:15763"/>
    </physiologicalReaction>
</comment>
<comment type="similarity">
    <text evidence="3 15">Belongs to the homoserine dehydrogenase family.</text>
</comment>
<dbReference type="PIRSF" id="PIRSF000098">
    <property type="entry name" value="Homoser_dehydrog"/>
    <property type="match status" value="1"/>
</dbReference>
<dbReference type="Pfam" id="PF03447">
    <property type="entry name" value="NAD_binding_3"/>
    <property type="match status" value="1"/>
</dbReference>
<evidence type="ECO:0000256" key="2">
    <source>
        <dbReference type="ARBA" id="ARBA00005062"/>
    </source>
</evidence>
<reference evidence="18 19" key="1">
    <citation type="submission" date="2008-11" db="EMBL/GenBank/DDBJ databases">
        <title>Draft genome sequence of Bacteroides pectinophilus (ATCC 43243).</title>
        <authorList>
            <person name="Sudarsanam P."/>
            <person name="Ley R."/>
            <person name="Guruge J."/>
            <person name="Turnbaugh P.J."/>
            <person name="Mahowald M."/>
            <person name="Liep D."/>
            <person name="Gordon J."/>
        </authorList>
    </citation>
    <scope>NUCLEOTIDE SEQUENCE [LARGE SCALE GENOMIC DNA]</scope>
    <source>
        <strain evidence="18 19">ATCC 43243</strain>
    </source>
</reference>
<evidence type="ECO:0000256" key="14">
    <source>
        <dbReference type="RuleBase" id="RU000579"/>
    </source>
</evidence>
<protein>
    <recommendedName>
        <fullName evidence="5 14">Homoserine dehydrogenase</fullName>
        <ecNumber evidence="4 14">1.1.1.3</ecNumber>
    </recommendedName>
</protein>
<dbReference type="PROSITE" id="PS01042">
    <property type="entry name" value="HOMOSER_DHGENASE"/>
    <property type="match status" value="1"/>
</dbReference>
<evidence type="ECO:0000259" key="16">
    <source>
        <dbReference type="Pfam" id="PF00742"/>
    </source>
</evidence>
<dbReference type="GO" id="GO:0050661">
    <property type="term" value="F:NADP binding"/>
    <property type="evidence" value="ECO:0007669"/>
    <property type="project" value="InterPro"/>
</dbReference>
<sequence>MKGFGSSMVKVAILGYGTVGSGVVEVINTNGAAINKRAGQDIEIKYVLDLKDFPGDPIQSKIVHDINIILDDPEVNVVVEVMGGIEPAYTFVKEALARGKSVCTSNKALVAKHGAELLEIAKKNNLNFMFEASVGGGIPIIRPLNQSLTADEITQITGILNGTTNYMLTEMSRKGVKFDEALRDAQEKGYAERNPEADIEGYDACRKIAILTSLAFGSQVDFEDIYTEGITKITDTDFKYADKMGYAIKLLATSHKVDDVVYAMTAPFMISESHPLYSVNGVLNGIYINGNVLGDVMFFGAGAGKLPTASAVVSDIVDCAKHMGKNVMTVWSSTKLELGDISDFKRKFFVRVSGTVNDKLTEVKNAFGNVDVVMVDGLDNEFGFVTEVMSEKAFADAESKVEGVLNRIRIEG</sequence>
<keyword evidence="19" id="KW-1185">Reference proteome</keyword>
<evidence type="ECO:0000256" key="10">
    <source>
        <dbReference type="ARBA" id="ARBA00023167"/>
    </source>
</evidence>
<dbReference type="PANTHER" id="PTHR43331:SF1">
    <property type="entry name" value="HOMOSERINE DEHYDROGENASE"/>
    <property type="match status" value="1"/>
</dbReference>
<feature type="active site" description="Proton donor" evidence="12">
    <location>
        <position position="207"/>
    </location>
</feature>
<dbReference type="HOGENOM" id="CLU_009116_1_1_9"/>